<accession>A0A7N0TL57</accession>
<keyword evidence="4" id="KW-1185">Reference proteome</keyword>
<reference evidence="3" key="1">
    <citation type="submission" date="2021-01" db="UniProtKB">
        <authorList>
            <consortium name="EnsemblPlants"/>
        </authorList>
    </citation>
    <scope>IDENTIFICATION</scope>
</reference>
<dbReference type="PANTHER" id="PTHR34961">
    <property type="entry name" value="TRANSMEMBRANE PROTEIN"/>
    <property type="match status" value="1"/>
</dbReference>
<organism evidence="3 4">
    <name type="scientific">Kalanchoe fedtschenkoi</name>
    <name type="common">Lavender scallops</name>
    <name type="synonym">South American air plant</name>
    <dbReference type="NCBI Taxonomy" id="63787"/>
    <lineage>
        <taxon>Eukaryota</taxon>
        <taxon>Viridiplantae</taxon>
        <taxon>Streptophyta</taxon>
        <taxon>Embryophyta</taxon>
        <taxon>Tracheophyta</taxon>
        <taxon>Spermatophyta</taxon>
        <taxon>Magnoliopsida</taxon>
        <taxon>eudicotyledons</taxon>
        <taxon>Gunneridae</taxon>
        <taxon>Pentapetalae</taxon>
        <taxon>Saxifragales</taxon>
        <taxon>Crassulaceae</taxon>
        <taxon>Kalanchoe</taxon>
    </lineage>
</organism>
<dbReference type="InterPro" id="IPR053313">
    <property type="entry name" value="RGF"/>
</dbReference>
<keyword evidence="2" id="KW-0732">Signal</keyword>
<proteinExistence type="predicted"/>
<dbReference type="Gramene" id="Kaladp0039s0406.1.v1.1">
    <property type="protein sequence ID" value="Kaladp0039s0406.1.v1.1"/>
    <property type="gene ID" value="Kaladp0039s0406.v1.1"/>
</dbReference>
<evidence type="ECO:0000313" key="4">
    <source>
        <dbReference type="Proteomes" id="UP000594263"/>
    </source>
</evidence>
<feature type="signal peptide" evidence="2">
    <location>
        <begin position="1"/>
        <end position="23"/>
    </location>
</feature>
<evidence type="ECO:0000256" key="2">
    <source>
        <dbReference type="SAM" id="SignalP"/>
    </source>
</evidence>
<sequence>MSVLSCATLLLVLFACFQNNACCARPHAFEAAAAMYDEDTSQKSNLTNDKNDDHKSNLLARIDLLGLQKTSSGIRKPSKNNHNIGKVVARSHRRHSNKHSSMKMINRLAKTGGEGTEVSYRVPHRKRGEQQPGFNLDYSPPKVHPPHHN</sequence>
<dbReference type="EnsemblPlants" id="Kaladp0039s0406.1.v1.1">
    <property type="protein sequence ID" value="Kaladp0039s0406.1.v1.1"/>
    <property type="gene ID" value="Kaladp0039s0406.v1.1"/>
</dbReference>
<evidence type="ECO:0000313" key="3">
    <source>
        <dbReference type="EnsemblPlants" id="Kaladp0039s0406.1.v1.1"/>
    </source>
</evidence>
<protein>
    <submittedName>
        <fullName evidence="3">Uncharacterized protein</fullName>
    </submittedName>
</protein>
<dbReference type="AlphaFoldDB" id="A0A7N0TL57"/>
<name>A0A7N0TL57_KALFE</name>
<feature type="region of interest" description="Disordered" evidence="1">
    <location>
        <begin position="124"/>
        <end position="149"/>
    </location>
</feature>
<evidence type="ECO:0000256" key="1">
    <source>
        <dbReference type="SAM" id="MobiDB-lite"/>
    </source>
</evidence>
<dbReference type="Proteomes" id="UP000594263">
    <property type="component" value="Unplaced"/>
</dbReference>
<dbReference type="PANTHER" id="PTHR34961:SF1">
    <property type="entry name" value="ROOT MERISTEM GROWTH FACTOR 10"/>
    <property type="match status" value="1"/>
</dbReference>
<feature type="chain" id="PRO_5029828421" evidence="2">
    <location>
        <begin position="24"/>
        <end position="149"/>
    </location>
</feature>